<keyword evidence="3" id="KW-1185">Reference proteome</keyword>
<dbReference type="EMBL" id="RJTH01000002">
    <property type="protein sequence ID" value="RUM25993.1"/>
    <property type="molecule type" value="Genomic_DNA"/>
</dbReference>
<reference evidence="3" key="1">
    <citation type="submission" date="2018-11" db="EMBL/GenBank/DDBJ databases">
        <title>Rhizobium chutanense sp. nov., isolated from root nodules of Phaseolus vulgaris in China.</title>
        <authorList>
            <person name="Huo Y."/>
        </authorList>
    </citation>
    <scope>NUCLEOTIDE SEQUENCE [LARGE SCALE GENOMIC DNA]</scope>
    <source>
        <strain evidence="3">CCBAU 65647</strain>
    </source>
</reference>
<dbReference type="InterPro" id="IPR029063">
    <property type="entry name" value="SAM-dependent_MTases_sf"/>
</dbReference>
<dbReference type="AlphaFoldDB" id="A0A3S0TD99"/>
<accession>A0A3S0TD99</accession>
<comment type="caution">
    <text evidence="2">The sequence shown here is derived from an EMBL/GenBank/DDBJ whole genome shotgun (WGS) entry which is preliminary data.</text>
</comment>
<evidence type="ECO:0000313" key="2">
    <source>
        <dbReference type="EMBL" id="RUM25993.1"/>
    </source>
</evidence>
<dbReference type="SUPFAM" id="SSF53335">
    <property type="entry name" value="S-adenosyl-L-methionine-dependent methyltransferases"/>
    <property type="match status" value="1"/>
</dbReference>
<dbReference type="Pfam" id="PF08241">
    <property type="entry name" value="Methyltransf_11"/>
    <property type="match status" value="1"/>
</dbReference>
<dbReference type="Gene3D" id="3.40.50.150">
    <property type="entry name" value="Vaccinia Virus protein VP39"/>
    <property type="match status" value="1"/>
</dbReference>
<dbReference type="CDD" id="cd02440">
    <property type="entry name" value="AdoMet_MTases"/>
    <property type="match status" value="1"/>
</dbReference>
<sequence length="270" mass="30314">MKNMARHLLMRHPRLRDAAKLLMSFVDPRFSVSSQYSLVAGNKVSVEAERLAKSWTDENIPARQRQLVDKQLWDFASGKSVQAFDVFVDLLRPHASAGQSRSLLEIGCSSGYYSDVLRLRGLPFAYSGCDYSSYFIEMARNLYPRLDFRVEDATQLTYPDASFDTVVSGCCLLHIPDYATAIAETARVARDLVLFHRTPLVIGRPTEVFTKVAYGIETIEIHLSDTLFYRLAADHGLEIIQTATLSTEQTPRGPSEVVSILCRKSESSHV</sequence>
<evidence type="ECO:0000313" key="3">
    <source>
        <dbReference type="Proteomes" id="UP000278823"/>
    </source>
</evidence>
<dbReference type="InterPro" id="IPR050508">
    <property type="entry name" value="Methyltransf_Superfamily"/>
</dbReference>
<dbReference type="OrthoDB" id="8342308at2"/>
<dbReference type="Proteomes" id="UP000278823">
    <property type="component" value="Unassembled WGS sequence"/>
</dbReference>
<dbReference type="PANTHER" id="PTHR42912">
    <property type="entry name" value="METHYLTRANSFERASE"/>
    <property type="match status" value="1"/>
</dbReference>
<dbReference type="GO" id="GO:0008757">
    <property type="term" value="F:S-adenosylmethionine-dependent methyltransferase activity"/>
    <property type="evidence" value="ECO:0007669"/>
    <property type="project" value="InterPro"/>
</dbReference>
<name>A0A3S0TD99_9HYPH</name>
<dbReference type="GO" id="GO:0032259">
    <property type="term" value="P:methylation"/>
    <property type="evidence" value="ECO:0007669"/>
    <property type="project" value="UniProtKB-KW"/>
</dbReference>
<dbReference type="InterPro" id="IPR013216">
    <property type="entry name" value="Methyltransf_11"/>
</dbReference>
<gene>
    <name evidence="2" type="ORF">EFQ99_06775</name>
</gene>
<evidence type="ECO:0000259" key="1">
    <source>
        <dbReference type="Pfam" id="PF08241"/>
    </source>
</evidence>
<protein>
    <submittedName>
        <fullName evidence="2">Class I SAM-dependent methyltransferase</fullName>
    </submittedName>
</protein>
<proteinExistence type="predicted"/>
<dbReference type="RefSeq" id="WP_126920050.1">
    <property type="nucleotide sequence ID" value="NZ_ML133687.1"/>
</dbReference>
<organism evidence="2 3">
    <name type="scientific">Rhizobium vallis</name>
    <dbReference type="NCBI Taxonomy" id="634290"/>
    <lineage>
        <taxon>Bacteria</taxon>
        <taxon>Pseudomonadati</taxon>
        <taxon>Pseudomonadota</taxon>
        <taxon>Alphaproteobacteria</taxon>
        <taxon>Hyphomicrobiales</taxon>
        <taxon>Rhizobiaceae</taxon>
        <taxon>Rhizobium/Agrobacterium group</taxon>
        <taxon>Rhizobium</taxon>
    </lineage>
</organism>
<feature type="domain" description="Methyltransferase type 11" evidence="1">
    <location>
        <begin position="104"/>
        <end position="190"/>
    </location>
</feature>
<keyword evidence="2" id="KW-0489">Methyltransferase</keyword>
<keyword evidence="2" id="KW-0808">Transferase</keyword>